<keyword evidence="1 7" id="KW-0808">Transferase</keyword>
<evidence type="ECO:0000256" key="5">
    <source>
        <dbReference type="PROSITE-ProRule" id="PRU10141"/>
    </source>
</evidence>
<keyword evidence="3 7" id="KW-0418">Kinase</keyword>
<keyword evidence="8" id="KW-1185">Reference proteome</keyword>
<dbReference type="CDD" id="cd14014">
    <property type="entry name" value="STKc_PknB_like"/>
    <property type="match status" value="1"/>
</dbReference>
<dbReference type="InterPro" id="IPR017441">
    <property type="entry name" value="Protein_kinase_ATP_BS"/>
</dbReference>
<dbReference type="KEGG" id="mri:Mal4_10450"/>
<dbReference type="Pfam" id="PF00069">
    <property type="entry name" value="Pkinase"/>
    <property type="match status" value="1"/>
</dbReference>
<dbReference type="GO" id="GO:0004674">
    <property type="term" value="F:protein serine/threonine kinase activity"/>
    <property type="evidence" value="ECO:0007669"/>
    <property type="project" value="UniProtKB-EC"/>
</dbReference>
<dbReference type="GO" id="GO:0005524">
    <property type="term" value="F:ATP binding"/>
    <property type="evidence" value="ECO:0007669"/>
    <property type="project" value="UniProtKB-UniRule"/>
</dbReference>
<dbReference type="RefSeq" id="WP_145367380.1">
    <property type="nucleotide sequence ID" value="NZ_CP036275.1"/>
</dbReference>
<evidence type="ECO:0000313" key="7">
    <source>
        <dbReference type="EMBL" id="QDU36747.1"/>
    </source>
</evidence>
<dbReference type="Proteomes" id="UP000320496">
    <property type="component" value="Chromosome"/>
</dbReference>
<dbReference type="EMBL" id="CP036275">
    <property type="protein sequence ID" value="QDU36747.1"/>
    <property type="molecule type" value="Genomic_DNA"/>
</dbReference>
<dbReference type="GO" id="GO:0005829">
    <property type="term" value="C:cytosol"/>
    <property type="evidence" value="ECO:0007669"/>
    <property type="project" value="TreeGrafter"/>
</dbReference>
<evidence type="ECO:0000256" key="1">
    <source>
        <dbReference type="ARBA" id="ARBA00022679"/>
    </source>
</evidence>
<dbReference type="InterPro" id="IPR045269">
    <property type="entry name" value="Atg1-like"/>
</dbReference>
<organism evidence="7 8">
    <name type="scientific">Maioricimonas rarisocia</name>
    <dbReference type="NCBI Taxonomy" id="2528026"/>
    <lineage>
        <taxon>Bacteria</taxon>
        <taxon>Pseudomonadati</taxon>
        <taxon>Planctomycetota</taxon>
        <taxon>Planctomycetia</taxon>
        <taxon>Planctomycetales</taxon>
        <taxon>Planctomycetaceae</taxon>
        <taxon>Maioricimonas</taxon>
    </lineage>
</organism>
<evidence type="ECO:0000256" key="3">
    <source>
        <dbReference type="ARBA" id="ARBA00022777"/>
    </source>
</evidence>
<dbReference type="GO" id="GO:0000407">
    <property type="term" value="C:phagophore assembly site"/>
    <property type="evidence" value="ECO:0007669"/>
    <property type="project" value="TreeGrafter"/>
</dbReference>
<gene>
    <name evidence="7" type="primary">pknB_8</name>
    <name evidence="7" type="ORF">Mal4_10450</name>
</gene>
<evidence type="ECO:0000259" key="6">
    <source>
        <dbReference type="PROSITE" id="PS50011"/>
    </source>
</evidence>
<dbReference type="Gene3D" id="3.30.200.20">
    <property type="entry name" value="Phosphorylase Kinase, domain 1"/>
    <property type="match status" value="1"/>
</dbReference>
<keyword evidence="2 5" id="KW-0547">Nucleotide-binding</keyword>
<dbReference type="GO" id="GO:0005776">
    <property type="term" value="C:autophagosome"/>
    <property type="evidence" value="ECO:0007669"/>
    <property type="project" value="TreeGrafter"/>
</dbReference>
<dbReference type="GO" id="GO:0016020">
    <property type="term" value="C:membrane"/>
    <property type="evidence" value="ECO:0007669"/>
    <property type="project" value="TreeGrafter"/>
</dbReference>
<evidence type="ECO:0000256" key="2">
    <source>
        <dbReference type="ARBA" id="ARBA00022741"/>
    </source>
</evidence>
<dbReference type="InterPro" id="IPR011009">
    <property type="entry name" value="Kinase-like_dom_sf"/>
</dbReference>
<dbReference type="SUPFAM" id="SSF56112">
    <property type="entry name" value="Protein kinase-like (PK-like)"/>
    <property type="match status" value="1"/>
</dbReference>
<dbReference type="PANTHER" id="PTHR24348">
    <property type="entry name" value="SERINE/THREONINE-PROTEIN KINASE UNC-51-RELATED"/>
    <property type="match status" value="1"/>
</dbReference>
<sequence>MNFFKQLFRRKPRIEKIEIRRRFDLIGRVGQGSMSKVWRATDTLGGRMVALKVLDKAKTLRLEQRFVGLERPTEGEIAINLHHPNIVRTLEHGITSEDEQFLVMEFVEGVGLSYLVDLQNERMQKNRLWYIIQIGEALEYLHQQNWIHRDLCPRNIIVSNEDRIKLIDFGLVVPNTPPFRAPGNRTGTANYMAPELIKRLKTDQRIDIFSYAVTCFEMYTRELPWPAADSFESVLQHINQPPKDIRKLVEGIDEQVAAAIMKGLALHPDDRWPTTRRMVNDFREAAERLGQLPRTQETA</sequence>
<dbReference type="PROSITE" id="PS00107">
    <property type="entry name" value="PROTEIN_KINASE_ATP"/>
    <property type="match status" value="1"/>
</dbReference>
<proteinExistence type="predicted"/>
<dbReference type="InterPro" id="IPR000719">
    <property type="entry name" value="Prot_kinase_dom"/>
</dbReference>
<accession>A0A517Z2T8</accession>
<reference evidence="7 8" key="1">
    <citation type="submission" date="2019-02" db="EMBL/GenBank/DDBJ databases">
        <title>Deep-cultivation of Planctomycetes and their phenomic and genomic characterization uncovers novel biology.</title>
        <authorList>
            <person name="Wiegand S."/>
            <person name="Jogler M."/>
            <person name="Boedeker C."/>
            <person name="Pinto D."/>
            <person name="Vollmers J."/>
            <person name="Rivas-Marin E."/>
            <person name="Kohn T."/>
            <person name="Peeters S.H."/>
            <person name="Heuer A."/>
            <person name="Rast P."/>
            <person name="Oberbeckmann S."/>
            <person name="Bunk B."/>
            <person name="Jeske O."/>
            <person name="Meyerdierks A."/>
            <person name="Storesund J.E."/>
            <person name="Kallscheuer N."/>
            <person name="Luecker S."/>
            <person name="Lage O.M."/>
            <person name="Pohl T."/>
            <person name="Merkel B.J."/>
            <person name="Hornburger P."/>
            <person name="Mueller R.-W."/>
            <person name="Bruemmer F."/>
            <person name="Labrenz M."/>
            <person name="Spormann A.M."/>
            <person name="Op den Camp H."/>
            <person name="Overmann J."/>
            <person name="Amann R."/>
            <person name="Jetten M.S.M."/>
            <person name="Mascher T."/>
            <person name="Medema M.H."/>
            <person name="Devos D.P."/>
            <person name="Kaster A.-K."/>
            <person name="Ovreas L."/>
            <person name="Rohde M."/>
            <person name="Galperin M.Y."/>
            <person name="Jogler C."/>
        </authorList>
    </citation>
    <scope>NUCLEOTIDE SEQUENCE [LARGE SCALE GENOMIC DNA]</scope>
    <source>
        <strain evidence="7 8">Mal4</strain>
    </source>
</reference>
<dbReference type="Gene3D" id="1.10.510.10">
    <property type="entry name" value="Transferase(Phosphotransferase) domain 1"/>
    <property type="match status" value="1"/>
</dbReference>
<name>A0A517Z2T8_9PLAN</name>
<dbReference type="EC" id="2.7.11.1" evidence="7"/>
<feature type="binding site" evidence="5">
    <location>
        <position position="52"/>
    </location>
    <ligand>
        <name>ATP</name>
        <dbReference type="ChEBI" id="CHEBI:30616"/>
    </ligand>
</feature>
<evidence type="ECO:0000256" key="4">
    <source>
        <dbReference type="ARBA" id="ARBA00022840"/>
    </source>
</evidence>
<evidence type="ECO:0000313" key="8">
    <source>
        <dbReference type="Proteomes" id="UP000320496"/>
    </source>
</evidence>
<dbReference type="AlphaFoldDB" id="A0A517Z2T8"/>
<feature type="domain" description="Protein kinase" evidence="6">
    <location>
        <begin position="23"/>
        <end position="283"/>
    </location>
</feature>
<protein>
    <submittedName>
        <fullName evidence="7">Serine/threonine-protein kinase PknB</fullName>
        <ecNumber evidence="7">2.7.11.1</ecNumber>
    </submittedName>
</protein>
<keyword evidence="4 5" id="KW-0067">ATP-binding</keyword>
<dbReference type="PROSITE" id="PS50011">
    <property type="entry name" value="PROTEIN_KINASE_DOM"/>
    <property type="match status" value="1"/>
</dbReference>
<dbReference type="OrthoDB" id="6111975at2"/>
<dbReference type="PANTHER" id="PTHR24348:SF22">
    <property type="entry name" value="NON-SPECIFIC SERINE_THREONINE PROTEIN KINASE"/>
    <property type="match status" value="1"/>
</dbReference>